<evidence type="ECO:0000256" key="5">
    <source>
        <dbReference type="ARBA" id="ARBA00022835"/>
    </source>
</evidence>
<dbReference type="GO" id="GO:0005730">
    <property type="term" value="C:nucleolus"/>
    <property type="evidence" value="ECO:0007669"/>
    <property type="project" value="UniProtKB-SubCell"/>
</dbReference>
<dbReference type="InterPro" id="IPR036345">
    <property type="entry name" value="ExoRNase_PH_dom2_sf"/>
</dbReference>
<keyword evidence="5" id="KW-0271">Exosome</keyword>
<protein>
    <recommendedName>
        <fullName evidence="6">Ribosomal RNA-processing protein 42</fullName>
    </recommendedName>
</protein>
<evidence type="ECO:0000256" key="1">
    <source>
        <dbReference type="ARBA" id="ARBA00004496"/>
    </source>
</evidence>
<feature type="domain" description="Exoribonuclease phosphorolytic" evidence="7">
    <location>
        <begin position="31"/>
        <end position="176"/>
    </location>
</feature>
<evidence type="ECO:0000256" key="2">
    <source>
        <dbReference type="ARBA" id="ARBA00004604"/>
    </source>
</evidence>
<dbReference type="GO" id="GO:0034476">
    <property type="term" value="P:U5 snRNA 3'-end processing"/>
    <property type="evidence" value="ECO:0007669"/>
    <property type="project" value="TreeGrafter"/>
</dbReference>
<dbReference type="InterPro" id="IPR027408">
    <property type="entry name" value="PNPase/RNase_PH_dom_sf"/>
</dbReference>
<dbReference type="GO" id="GO:0000467">
    <property type="term" value="P:exonucleolytic trimming to generate mature 3'-end of 5.8S rRNA from tricistronic rRNA transcript (SSU-rRNA, 5.8S rRNA, LSU-rRNA)"/>
    <property type="evidence" value="ECO:0007669"/>
    <property type="project" value="TreeGrafter"/>
</dbReference>
<dbReference type="Pfam" id="PF01138">
    <property type="entry name" value="RNase_PH"/>
    <property type="match status" value="1"/>
</dbReference>
<organism evidence="8">
    <name type="scientific">Timspurckia oligopyrenoides</name>
    <dbReference type="NCBI Taxonomy" id="708627"/>
    <lineage>
        <taxon>Eukaryota</taxon>
        <taxon>Rhodophyta</taxon>
        <taxon>Bangiophyceae</taxon>
        <taxon>Porphyridiales</taxon>
        <taxon>Porphyridiaceae</taxon>
        <taxon>Timspurckia</taxon>
    </lineage>
</organism>
<keyword evidence="4" id="KW-0963">Cytoplasm</keyword>
<dbReference type="GO" id="GO:0034473">
    <property type="term" value="P:U1 snRNA 3'-end processing"/>
    <property type="evidence" value="ECO:0007669"/>
    <property type="project" value="TreeGrafter"/>
</dbReference>
<dbReference type="EMBL" id="HBFP01011419">
    <property type="protein sequence ID" value="CAD8823851.1"/>
    <property type="molecule type" value="Transcribed_RNA"/>
</dbReference>
<dbReference type="InterPro" id="IPR050590">
    <property type="entry name" value="Exosome_comp_Rrp42_subfam"/>
</dbReference>
<evidence type="ECO:0000256" key="4">
    <source>
        <dbReference type="ARBA" id="ARBA00022490"/>
    </source>
</evidence>
<name>A0A7S0ZJH7_9RHOD</name>
<sequence length="315" mass="34685">MEVGLSVGESAYIRSGISCGVRCDGRGIDDIRRLVISCNPMPHAMGSSRVQFGEHDILVGTQLQLESHSTSTLTHSSSLQSPTSPSRSISFSLDFARSSSSFSKTSLSLLHRRLSQLYASLPSNSIQFQNLFLIPHRLWWRIHVHILILQTSPSSSSLFDTITIAVRSALQSTKVPVVSLQPTDADQLPNVILPNELVQDIDEDENEDEENAENEEYWNVDAEGAPVHVTVCIMEKGVIVVDPDWSEEESALAVLGVSVSMKGNRMRLCGVTQKTAVQSCGLNVNLIRTAITRAQDIAQELILIADQQVHRKEIQ</sequence>
<proteinExistence type="inferred from homology"/>
<evidence type="ECO:0000256" key="6">
    <source>
        <dbReference type="ARBA" id="ARBA00042523"/>
    </source>
</evidence>
<evidence type="ECO:0000256" key="3">
    <source>
        <dbReference type="ARBA" id="ARBA00006678"/>
    </source>
</evidence>
<dbReference type="SUPFAM" id="SSF55666">
    <property type="entry name" value="Ribonuclease PH domain 2-like"/>
    <property type="match status" value="1"/>
</dbReference>
<evidence type="ECO:0000313" key="8">
    <source>
        <dbReference type="EMBL" id="CAD8823851.1"/>
    </source>
</evidence>
<comment type="similarity">
    <text evidence="3">Belongs to the RNase PH family.</text>
</comment>
<dbReference type="InterPro" id="IPR020568">
    <property type="entry name" value="Ribosomal_Su5_D2-typ_SF"/>
</dbReference>
<dbReference type="GO" id="GO:0000176">
    <property type="term" value="C:nuclear exosome (RNase complex)"/>
    <property type="evidence" value="ECO:0007669"/>
    <property type="project" value="TreeGrafter"/>
</dbReference>
<comment type="subcellular location">
    <subcellularLocation>
        <location evidence="1">Cytoplasm</location>
    </subcellularLocation>
    <subcellularLocation>
        <location evidence="2">Nucleus</location>
        <location evidence="2">Nucleolus</location>
    </subcellularLocation>
</comment>
<gene>
    <name evidence="8" type="ORF">TOLI1172_LOCUS8250</name>
</gene>
<dbReference type="GO" id="GO:0034475">
    <property type="term" value="P:U4 snRNA 3'-end processing"/>
    <property type="evidence" value="ECO:0007669"/>
    <property type="project" value="TreeGrafter"/>
</dbReference>
<accession>A0A7S0ZJH7</accession>
<reference evidence="8" key="1">
    <citation type="submission" date="2021-01" db="EMBL/GenBank/DDBJ databases">
        <authorList>
            <person name="Corre E."/>
            <person name="Pelletier E."/>
            <person name="Niang G."/>
            <person name="Scheremetjew M."/>
            <person name="Finn R."/>
            <person name="Kale V."/>
            <person name="Holt S."/>
            <person name="Cochrane G."/>
            <person name="Meng A."/>
            <person name="Brown T."/>
            <person name="Cohen L."/>
        </authorList>
    </citation>
    <scope>NUCLEOTIDE SEQUENCE</scope>
    <source>
        <strain evidence="8">CCMP3278</strain>
    </source>
</reference>
<dbReference type="GO" id="GO:0035925">
    <property type="term" value="F:mRNA 3'-UTR AU-rich region binding"/>
    <property type="evidence" value="ECO:0007669"/>
    <property type="project" value="TreeGrafter"/>
</dbReference>
<dbReference type="GO" id="GO:0071035">
    <property type="term" value="P:nuclear polyadenylation-dependent rRNA catabolic process"/>
    <property type="evidence" value="ECO:0007669"/>
    <property type="project" value="TreeGrafter"/>
</dbReference>
<dbReference type="SUPFAM" id="SSF54211">
    <property type="entry name" value="Ribosomal protein S5 domain 2-like"/>
    <property type="match status" value="1"/>
</dbReference>
<dbReference type="GO" id="GO:0000177">
    <property type="term" value="C:cytoplasmic exosome (RNase complex)"/>
    <property type="evidence" value="ECO:0007669"/>
    <property type="project" value="TreeGrafter"/>
</dbReference>
<dbReference type="PANTHER" id="PTHR11097:SF8">
    <property type="entry name" value="EXOSOME COMPLEX COMPONENT RRP42"/>
    <property type="match status" value="1"/>
</dbReference>
<dbReference type="GO" id="GO:0071028">
    <property type="term" value="P:nuclear mRNA surveillance"/>
    <property type="evidence" value="ECO:0007669"/>
    <property type="project" value="TreeGrafter"/>
</dbReference>
<dbReference type="Gene3D" id="3.30.230.70">
    <property type="entry name" value="GHMP Kinase, N-terminal domain"/>
    <property type="match status" value="1"/>
</dbReference>
<dbReference type="InterPro" id="IPR001247">
    <property type="entry name" value="ExoRNase_PH_dom1"/>
</dbReference>
<dbReference type="PANTHER" id="PTHR11097">
    <property type="entry name" value="EXOSOME COMPLEX EXONUCLEASE RIBOSOMAL RNA PROCESSING PROTEIN"/>
    <property type="match status" value="1"/>
</dbReference>
<evidence type="ECO:0000259" key="7">
    <source>
        <dbReference type="Pfam" id="PF01138"/>
    </source>
</evidence>
<dbReference type="GO" id="GO:0071038">
    <property type="term" value="P:TRAMP-dependent tRNA surveillance pathway"/>
    <property type="evidence" value="ECO:0007669"/>
    <property type="project" value="TreeGrafter"/>
</dbReference>
<dbReference type="AlphaFoldDB" id="A0A7S0ZJH7"/>
<dbReference type="GO" id="GO:0016075">
    <property type="term" value="P:rRNA catabolic process"/>
    <property type="evidence" value="ECO:0007669"/>
    <property type="project" value="TreeGrafter"/>
</dbReference>